<gene>
    <name evidence="3" type="ORF">KQ910_20105</name>
</gene>
<keyword evidence="4" id="KW-1185">Reference proteome</keyword>
<dbReference type="Proteomes" id="UP000727907">
    <property type="component" value="Unassembled WGS sequence"/>
</dbReference>
<feature type="signal peptide" evidence="2">
    <location>
        <begin position="1"/>
        <end position="26"/>
    </location>
</feature>
<name>A0ABS6INB0_9HYPH</name>
<evidence type="ECO:0000256" key="2">
    <source>
        <dbReference type="SAM" id="SignalP"/>
    </source>
</evidence>
<sequence length="153" mass="15917">MKLFPPSAFAGALLLGALTVAVPAGAQTAIQAGEWETTEKTSMEGMPQMPPTSKKICLAADEAQLERLLFPTPDEIKQHGCKYEPGAQKAGVLAATLTCPPNDQLPGVTAKAEVSYSPTSYQGVGQLEAADKSGTTVKGKSELSGKRLGDCPK</sequence>
<evidence type="ECO:0000313" key="4">
    <source>
        <dbReference type="Proteomes" id="UP000727907"/>
    </source>
</evidence>
<dbReference type="EMBL" id="JAHOPB010000002">
    <property type="protein sequence ID" value="MBU8876087.1"/>
    <property type="molecule type" value="Genomic_DNA"/>
</dbReference>
<accession>A0ABS6INB0</accession>
<dbReference type="Pfam" id="PF12276">
    <property type="entry name" value="DUF3617"/>
    <property type="match status" value="1"/>
</dbReference>
<feature type="compositionally biased region" description="Basic and acidic residues" evidence="1">
    <location>
        <begin position="139"/>
        <end position="153"/>
    </location>
</feature>
<dbReference type="RefSeq" id="WP_216964591.1">
    <property type="nucleotide sequence ID" value="NZ_JAHOPB010000002.1"/>
</dbReference>
<protein>
    <submittedName>
        <fullName evidence="3">DUF3617 domain-containing protein</fullName>
    </submittedName>
</protein>
<keyword evidence="2" id="KW-0732">Signal</keyword>
<feature type="region of interest" description="Disordered" evidence="1">
    <location>
        <begin position="131"/>
        <end position="153"/>
    </location>
</feature>
<proteinExistence type="predicted"/>
<evidence type="ECO:0000256" key="1">
    <source>
        <dbReference type="SAM" id="MobiDB-lite"/>
    </source>
</evidence>
<evidence type="ECO:0000313" key="3">
    <source>
        <dbReference type="EMBL" id="MBU8876087.1"/>
    </source>
</evidence>
<organism evidence="3 4">
    <name type="scientific">Reyranella humidisoli</name>
    <dbReference type="NCBI Taxonomy" id="2849149"/>
    <lineage>
        <taxon>Bacteria</taxon>
        <taxon>Pseudomonadati</taxon>
        <taxon>Pseudomonadota</taxon>
        <taxon>Alphaproteobacteria</taxon>
        <taxon>Hyphomicrobiales</taxon>
        <taxon>Reyranellaceae</taxon>
        <taxon>Reyranella</taxon>
    </lineage>
</organism>
<dbReference type="InterPro" id="IPR022061">
    <property type="entry name" value="DUF3617"/>
</dbReference>
<feature type="chain" id="PRO_5045639545" evidence="2">
    <location>
        <begin position="27"/>
        <end position="153"/>
    </location>
</feature>
<comment type="caution">
    <text evidence="3">The sequence shown here is derived from an EMBL/GenBank/DDBJ whole genome shotgun (WGS) entry which is preliminary data.</text>
</comment>
<reference evidence="3 4" key="1">
    <citation type="submission" date="2021-06" db="EMBL/GenBank/DDBJ databases">
        <authorList>
            <person name="Lee D.H."/>
        </authorList>
    </citation>
    <scope>NUCLEOTIDE SEQUENCE [LARGE SCALE GENOMIC DNA]</scope>
    <source>
        <strain evidence="3 4">MMS21-HV4-11</strain>
    </source>
</reference>